<evidence type="ECO:0000256" key="1">
    <source>
        <dbReference type="SAM" id="Coils"/>
    </source>
</evidence>
<keyword evidence="1" id="KW-0175">Coiled coil</keyword>
<comment type="caution">
    <text evidence="3">The sequence shown here is derived from an EMBL/GenBank/DDBJ whole genome shotgun (WGS) entry which is preliminary data.</text>
</comment>
<feature type="coiled-coil region" evidence="1">
    <location>
        <begin position="882"/>
        <end position="909"/>
    </location>
</feature>
<gene>
    <name evidence="3" type="ORF">BpHYR1_052466</name>
</gene>
<accession>A0A3M7QPG6</accession>
<feature type="coiled-coil region" evidence="1">
    <location>
        <begin position="299"/>
        <end position="390"/>
    </location>
</feature>
<feature type="non-terminal residue" evidence="3">
    <location>
        <position position="930"/>
    </location>
</feature>
<dbReference type="AlphaFoldDB" id="A0A3M7QPG6"/>
<evidence type="ECO:0000313" key="4">
    <source>
        <dbReference type="Proteomes" id="UP000276133"/>
    </source>
</evidence>
<proteinExistence type="predicted"/>
<name>A0A3M7QPG6_BRAPC</name>
<dbReference type="EMBL" id="REGN01005545">
    <property type="protein sequence ID" value="RNA12964.1"/>
    <property type="molecule type" value="Genomic_DNA"/>
</dbReference>
<evidence type="ECO:0000256" key="2">
    <source>
        <dbReference type="SAM" id="MobiDB-lite"/>
    </source>
</evidence>
<dbReference type="OrthoDB" id="10255000at2759"/>
<dbReference type="Gene3D" id="1.20.5.490">
    <property type="entry name" value="Single helix bin"/>
    <property type="match status" value="1"/>
</dbReference>
<organism evidence="3 4">
    <name type="scientific">Brachionus plicatilis</name>
    <name type="common">Marine rotifer</name>
    <name type="synonym">Brachionus muelleri</name>
    <dbReference type="NCBI Taxonomy" id="10195"/>
    <lineage>
        <taxon>Eukaryota</taxon>
        <taxon>Metazoa</taxon>
        <taxon>Spiralia</taxon>
        <taxon>Gnathifera</taxon>
        <taxon>Rotifera</taxon>
        <taxon>Eurotatoria</taxon>
        <taxon>Monogononta</taxon>
        <taxon>Pseudotrocha</taxon>
        <taxon>Ploima</taxon>
        <taxon>Brachionidae</taxon>
        <taxon>Brachionus</taxon>
    </lineage>
</organism>
<sequence length="930" mass="105393">MTSYVTQQLGFFATTSICHTLTITVAFYHALKTTSTAMINLYFSKFELTKCCQIFANDQNSNTNDFRLSFHQNTSTLTLRTSSHENKIGWCDSIRACIENQPNQCTKCKPKLVVNPMPAFSNSTTPTEEQMSAASTATAATTQPSQPRSEDQSYEALHSQHEQLIKDNSELHSKFKILEQIHVDSVAEYDQRQSRLYGQLDELAEKLAKAENELELANKRAAQSKSANEASLSQIKKLNETIDHQQKEVDKLSKKLGKQQASSSGELGWNKEVKNLDARISDVLGKIKERELNLAHKNDQALKLKCERLQRQVVEAQSELLQLKQQETSQKAATNSTLHDFSDDLTKVLMSKEEVIGQLEAQIRDKDRQIAELTIQLNEEICKSDKLQDAFNFELDRNNELKSLADNLSAHYADELNEVREELERSKCAVQSLECRMRQINDQRHKSDTELKNAHESAKNEIETLQEETKTLEFKLVHSQRQAQEYQTILEDMDVQNSHTINQLSKMCANMAASMHNVDAGSSNSLHNRLKRNQSCVNLLTKQILELKDKSIEELTNRLKRVECECDALKDENVELNDHIYSIDVYMREKEAECDQLKREKDELMRSLSSPDDYAAFLNNLMLALRQKTANMDGLVKFCENIYLCDEQLDEALVIELVPEMVCEQQGVRKRALSDKAVLASIKHELNELVAYLESGELNELSSQVSSYMAEQLIHKAALSGNLKFACEVLRKKSEAVSDGGAKVQSPTGQVLNVVNVSEQDEKIFKLASELLLSDEDSLRKLSAQVLNEVQHLTQLNCVVNTLKKLRLRYLSSDNGLGVVNKICAQLNSECEQAGEQHAKDDSHQHQSQQISFILEVIRDIFIQHKNQVSDQLSEVHKLMSISSFNDLVAHLQNENSVLKKELSKLQGKMVSSSNFLDKNFGNRILSSNN</sequence>
<dbReference type="Proteomes" id="UP000276133">
    <property type="component" value="Unassembled WGS sequence"/>
</dbReference>
<feature type="compositionally biased region" description="Polar residues" evidence="2">
    <location>
        <begin position="120"/>
        <end position="130"/>
    </location>
</feature>
<evidence type="ECO:0000313" key="3">
    <source>
        <dbReference type="EMBL" id="RNA12964.1"/>
    </source>
</evidence>
<dbReference type="SUPFAM" id="SSF50729">
    <property type="entry name" value="PH domain-like"/>
    <property type="match status" value="1"/>
</dbReference>
<reference evidence="3 4" key="1">
    <citation type="journal article" date="2018" name="Sci. Rep.">
        <title>Genomic signatures of local adaptation to the degree of environmental predictability in rotifers.</title>
        <authorList>
            <person name="Franch-Gras L."/>
            <person name="Hahn C."/>
            <person name="Garcia-Roger E.M."/>
            <person name="Carmona M.J."/>
            <person name="Serra M."/>
            <person name="Gomez A."/>
        </authorList>
    </citation>
    <scope>NUCLEOTIDE SEQUENCE [LARGE SCALE GENOMIC DNA]</scope>
    <source>
        <strain evidence="3">HYR1</strain>
    </source>
</reference>
<feature type="coiled-coil region" evidence="1">
    <location>
        <begin position="193"/>
        <end position="262"/>
    </location>
</feature>
<keyword evidence="4" id="KW-1185">Reference proteome</keyword>
<feature type="region of interest" description="Disordered" evidence="2">
    <location>
        <begin position="119"/>
        <end position="158"/>
    </location>
</feature>
<feature type="coiled-coil region" evidence="1">
    <location>
        <begin position="545"/>
        <end position="607"/>
    </location>
</feature>
<feature type="compositionally biased region" description="Low complexity" evidence="2">
    <location>
        <begin position="132"/>
        <end position="142"/>
    </location>
</feature>
<feature type="coiled-coil region" evidence="1">
    <location>
        <begin position="416"/>
        <end position="475"/>
    </location>
</feature>
<protein>
    <submittedName>
        <fullName evidence="3">Uncharacterized protein</fullName>
    </submittedName>
</protein>